<dbReference type="Proteomes" id="UP000256379">
    <property type="component" value="Unassembled WGS sequence"/>
</dbReference>
<proteinExistence type="predicted"/>
<accession>A0A3D8ILK9</accession>
<name>A0A3D8ILK9_9HELI</name>
<sequence>MLKKMLMFGVICAISSGVSFGKTRALDIAESSLKSMQDLGIEYRCFGDDTQAKCQFRDIVLPFVHATIKNAQFELEVSDFKYTQKISANVQTDFKRQVQYAEFIPKNITCQNDSDLINREIVTNEKCFVASDVATLEFDSDTLLQSRNFRYKTMFSILQELLAKAYHYNEKINNMDSVYRVKLQQLRDKRDNEMKELYTEHENLENDLQHITQTNKYSDTRHSCGCDNHKICNDSRGITQDKTSLHNSLMKNRAEMKKVREFYEKDYDELREEYQEATQGVVDEFIVWLKNYNIDLREARLYLRTKKLAESTFGLYAHDFLDFNENIPLSKKERKAREEEKKEITAGYYSSIEASRAASITFINQSPYLNDNLKKNFVKIVNEYAKLFDPNSHKRSVKITAQKINGEPINLGDEVERMVKYSKNEVRGYDLIQQHFFDIVNQYDIRAVRYWPNQNR</sequence>
<reference evidence="2 3" key="1">
    <citation type="submission" date="2018-04" db="EMBL/GenBank/DDBJ databases">
        <title>Novel Campyloabacter and Helicobacter Species and Strains.</title>
        <authorList>
            <person name="Mannion A.J."/>
            <person name="Shen Z."/>
            <person name="Fox J.G."/>
        </authorList>
    </citation>
    <scope>NUCLEOTIDE SEQUENCE [LARGE SCALE GENOMIC DNA]</scope>
    <source>
        <strain evidence="2 3">MIT 17-337</strain>
    </source>
</reference>
<keyword evidence="3" id="KW-1185">Reference proteome</keyword>
<evidence type="ECO:0000313" key="2">
    <source>
        <dbReference type="EMBL" id="RDU65890.1"/>
    </source>
</evidence>
<dbReference type="EMBL" id="NXLQ01000009">
    <property type="protein sequence ID" value="RDU65890.1"/>
    <property type="molecule type" value="Genomic_DNA"/>
</dbReference>
<feature type="coiled-coil region" evidence="1">
    <location>
        <begin position="253"/>
        <end position="280"/>
    </location>
</feature>
<comment type="caution">
    <text evidence="2">The sequence shown here is derived from an EMBL/GenBank/DDBJ whole genome shotgun (WGS) entry which is preliminary data.</text>
</comment>
<protein>
    <submittedName>
        <fullName evidence="2">Uncharacterized protein</fullName>
    </submittedName>
</protein>
<dbReference type="OrthoDB" id="5329629at2"/>
<dbReference type="AlphaFoldDB" id="A0A3D8ILK9"/>
<dbReference type="RefSeq" id="WP_115543007.1">
    <property type="nucleotide sequence ID" value="NZ_NXLQ01000009.1"/>
</dbReference>
<evidence type="ECO:0000313" key="3">
    <source>
        <dbReference type="Proteomes" id="UP000256379"/>
    </source>
</evidence>
<evidence type="ECO:0000256" key="1">
    <source>
        <dbReference type="SAM" id="Coils"/>
    </source>
</evidence>
<gene>
    <name evidence="2" type="ORF">CQA53_05435</name>
</gene>
<organism evidence="2 3">
    <name type="scientific">Helicobacter didelphidarum</name>
    <dbReference type="NCBI Taxonomy" id="2040648"/>
    <lineage>
        <taxon>Bacteria</taxon>
        <taxon>Pseudomonadati</taxon>
        <taxon>Campylobacterota</taxon>
        <taxon>Epsilonproteobacteria</taxon>
        <taxon>Campylobacterales</taxon>
        <taxon>Helicobacteraceae</taxon>
        <taxon>Helicobacter</taxon>
    </lineage>
</organism>
<feature type="coiled-coil region" evidence="1">
    <location>
        <begin position="187"/>
        <end position="214"/>
    </location>
</feature>
<keyword evidence="1" id="KW-0175">Coiled coil</keyword>